<dbReference type="Proteomes" id="UP000199524">
    <property type="component" value="Chromosome I"/>
</dbReference>
<keyword evidence="5 6" id="KW-0249">Electron transport</keyword>
<evidence type="ECO:0000256" key="4">
    <source>
        <dbReference type="ARBA" id="ARBA00022643"/>
    </source>
</evidence>
<evidence type="ECO:0000313" key="9">
    <source>
        <dbReference type="Proteomes" id="UP000199524"/>
    </source>
</evidence>
<dbReference type="RefSeq" id="WP_090205482.1">
    <property type="nucleotide sequence ID" value="NZ_LT629777.1"/>
</dbReference>
<keyword evidence="4 6" id="KW-0288">FMN</keyword>
<evidence type="ECO:0000313" key="8">
    <source>
        <dbReference type="EMBL" id="SDS75568.1"/>
    </source>
</evidence>
<name>A0A1H1USK8_9PSED</name>
<evidence type="ECO:0000256" key="3">
    <source>
        <dbReference type="ARBA" id="ARBA00022630"/>
    </source>
</evidence>
<sequence length="199" mass="21431">MNRARSLVTLIALATLVAGLTWALQRQAAPRIQAQQLAIQARTLNQVLPPGEYEHQPLALSDAELNHSRLVQGYRMLRQGQPAAVILQSLTQGYGGPLQLLIAIGANGKLLGVKTLSQQETPGLGARIAEEGAGWLSGFLGQSRSETSDTAWNLKQDGGQFDQMAGATITSRAAVEAIHDALRYFDEHREHLLGAPAHE</sequence>
<comment type="cofactor">
    <cofactor evidence="6">
        <name>FMN</name>
        <dbReference type="ChEBI" id="CHEBI:58210"/>
    </cofactor>
</comment>
<keyword evidence="6" id="KW-1003">Cell membrane</keyword>
<feature type="domain" description="FMN-binding" evidence="7">
    <location>
        <begin position="93"/>
        <end position="185"/>
    </location>
</feature>
<dbReference type="GO" id="GO:0005886">
    <property type="term" value="C:plasma membrane"/>
    <property type="evidence" value="ECO:0007669"/>
    <property type="project" value="UniProtKB-SubCell"/>
</dbReference>
<gene>
    <name evidence="6" type="primary">rnfG</name>
    <name evidence="8" type="ORF">SAMN05216598_2653</name>
</gene>
<dbReference type="InterPro" id="IPR010209">
    <property type="entry name" value="Ion_transpt_RnfG/RsxG"/>
</dbReference>
<evidence type="ECO:0000256" key="5">
    <source>
        <dbReference type="ARBA" id="ARBA00022982"/>
    </source>
</evidence>
<keyword evidence="6" id="KW-0997">Cell inner membrane</keyword>
<dbReference type="PIRSF" id="PIRSF006091">
    <property type="entry name" value="E_trnsport_RnfG"/>
    <property type="match status" value="1"/>
</dbReference>
<dbReference type="NCBIfam" id="TIGR01947">
    <property type="entry name" value="rnfG"/>
    <property type="match status" value="1"/>
</dbReference>
<dbReference type="Pfam" id="PF04205">
    <property type="entry name" value="FMN_bind"/>
    <property type="match status" value="1"/>
</dbReference>
<dbReference type="EMBL" id="LT629777">
    <property type="protein sequence ID" value="SDS75568.1"/>
    <property type="molecule type" value="Genomic_DNA"/>
</dbReference>
<dbReference type="GO" id="GO:0010181">
    <property type="term" value="F:FMN binding"/>
    <property type="evidence" value="ECO:0007669"/>
    <property type="project" value="InterPro"/>
</dbReference>
<keyword evidence="9" id="KW-1185">Reference proteome</keyword>
<evidence type="ECO:0000256" key="2">
    <source>
        <dbReference type="ARBA" id="ARBA00022553"/>
    </source>
</evidence>
<comment type="subunit">
    <text evidence="6">The complex is composed of six subunits: RnfA, RnfB, RnfC, RnfD, RnfE and RnfG.</text>
</comment>
<feature type="modified residue" description="FMN phosphoryl threonine" evidence="6">
    <location>
        <position position="168"/>
    </location>
</feature>
<keyword evidence="6" id="KW-1133">Transmembrane helix</keyword>
<dbReference type="GeneID" id="300207626"/>
<accession>A0A1H1USK8</accession>
<keyword evidence="3 6" id="KW-0285">Flavoprotein</keyword>
<comment type="function">
    <text evidence="6">Part of a membrane-bound complex that couples electron transfer with translocation of ions across the membrane.</text>
</comment>
<keyword evidence="6" id="KW-0812">Transmembrane</keyword>
<proteinExistence type="inferred from homology"/>
<keyword evidence="6" id="KW-1278">Translocase</keyword>
<evidence type="ECO:0000259" key="7">
    <source>
        <dbReference type="SMART" id="SM00900"/>
    </source>
</evidence>
<evidence type="ECO:0000256" key="1">
    <source>
        <dbReference type="ARBA" id="ARBA00022448"/>
    </source>
</evidence>
<comment type="similarity">
    <text evidence="6">Belongs to the RnfG family.</text>
</comment>
<organism evidence="8 9">
    <name type="scientific">Pseudomonas asplenii</name>
    <dbReference type="NCBI Taxonomy" id="53407"/>
    <lineage>
        <taxon>Bacteria</taxon>
        <taxon>Pseudomonadati</taxon>
        <taxon>Pseudomonadota</taxon>
        <taxon>Gammaproteobacteria</taxon>
        <taxon>Pseudomonadales</taxon>
        <taxon>Pseudomonadaceae</taxon>
        <taxon>Pseudomonas</taxon>
    </lineage>
</organism>
<dbReference type="HAMAP" id="MF_00479">
    <property type="entry name" value="RsxG_RnfG"/>
    <property type="match status" value="1"/>
</dbReference>
<keyword evidence="1 6" id="KW-0813">Transport</keyword>
<dbReference type="InterPro" id="IPR007329">
    <property type="entry name" value="FMN-bd"/>
</dbReference>
<dbReference type="GO" id="GO:0022900">
    <property type="term" value="P:electron transport chain"/>
    <property type="evidence" value="ECO:0007669"/>
    <property type="project" value="UniProtKB-UniRule"/>
</dbReference>
<protein>
    <recommendedName>
        <fullName evidence="6">Ion-translocating oxidoreductase complex subunit G</fullName>
        <ecNumber evidence="6">7.-.-.-</ecNumber>
    </recommendedName>
    <alternativeName>
        <fullName evidence="6">Rnf electron transport complex subunit G</fullName>
    </alternativeName>
</protein>
<dbReference type="SMART" id="SM00900">
    <property type="entry name" value="FMN_bind"/>
    <property type="match status" value="1"/>
</dbReference>
<dbReference type="PANTHER" id="PTHR36118:SF1">
    <property type="entry name" value="ION-TRANSLOCATING OXIDOREDUCTASE COMPLEX SUBUNIT G"/>
    <property type="match status" value="1"/>
</dbReference>
<dbReference type="AlphaFoldDB" id="A0A1H1USK8"/>
<evidence type="ECO:0000256" key="6">
    <source>
        <dbReference type="HAMAP-Rule" id="MF_00479"/>
    </source>
</evidence>
<comment type="subcellular location">
    <subcellularLocation>
        <location evidence="6">Cell inner membrane</location>
        <topology evidence="6">Single-pass membrane protein</topology>
    </subcellularLocation>
</comment>
<dbReference type="EC" id="7.-.-.-" evidence="6"/>
<dbReference type="GO" id="GO:0009055">
    <property type="term" value="F:electron transfer activity"/>
    <property type="evidence" value="ECO:0007669"/>
    <property type="project" value="InterPro"/>
</dbReference>
<dbReference type="PANTHER" id="PTHR36118">
    <property type="entry name" value="ION-TRANSLOCATING OXIDOREDUCTASE COMPLEX SUBUNIT G"/>
    <property type="match status" value="1"/>
</dbReference>
<keyword evidence="2 6" id="KW-0597">Phosphoprotein</keyword>
<reference evidence="9" key="1">
    <citation type="submission" date="2016-10" db="EMBL/GenBank/DDBJ databases">
        <authorList>
            <person name="Varghese N."/>
            <person name="Submissions S."/>
        </authorList>
    </citation>
    <scope>NUCLEOTIDE SEQUENCE [LARGE SCALE GENOMIC DNA]</scope>
    <source>
        <strain evidence="9">ATCC 23835</strain>
    </source>
</reference>
<keyword evidence="6" id="KW-0472">Membrane</keyword>